<keyword evidence="4" id="KW-1185">Reference proteome</keyword>
<evidence type="ECO:0000313" key="3">
    <source>
        <dbReference type="EMBL" id="CAL4805413.1"/>
    </source>
</evidence>
<dbReference type="EMBL" id="CAMXCT020006675">
    <property type="protein sequence ID" value="CAL1171476.1"/>
    <property type="molecule type" value="Genomic_DNA"/>
</dbReference>
<proteinExistence type="predicted"/>
<feature type="compositionally biased region" description="Low complexity" evidence="1">
    <location>
        <begin position="77"/>
        <end position="92"/>
    </location>
</feature>
<name>A0A9P1GNL8_9DINO</name>
<feature type="compositionally biased region" description="Pro residues" evidence="1">
    <location>
        <begin position="191"/>
        <end position="204"/>
    </location>
</feature>
<feature type="region of interest" description="Disordered" evidence="1">
    <location>
        <begin position="1"/>
        <end position="309"/>
    </location>
</feature>
<feature type="compositionally biased region" description="Low complexity" evidence="1">
    <location>
        <begin position="171"/>
        <end position="184"/>
    </location>
</feature>
<sequence>MEFQEAPTMRPMPQVQSSAFITSTSGLEGSMPPASPTELPVPTDLPSPTEEGDEDYVEEATLPPPREPTEAVTSTMPSTLSRVTTVPTLTTSTRRRQPGVAPTSPGDLPVPTQRPSPTSPGEVEEEAILGPLPQFSSGLIPGSSVPSPSEMPVPTYVPSPTDDLHLDHPTETVGVVPEVPEPTESITSQPTVPPGSHPSVPTAPTPGTLPGGARRPPTPPKPKRSSSPADLPVPTQMPSPTSAFRDEEEAEQAELRPPRPAASSGQLGSSRFSSSLPVSPSEMPVPTFVPSPTMAPEDAKKRAGHAIRG</sequence>
<dbReference type="EMBL" id="CAMXCT010006675">
    <property type="protein sequence ID" value="CAI4018101.1"/>
    <property type="molecule type" value="Genomic_DNA"/>
</dbReference>
<protein>
    <submittedName>
        <fullName evidence="3">Integrase catalytic domain-containing protein</fullName>
    </submittedName>
</protein>
<dbReference type="OrthoDB" id="493759at2759"/>
<dbReference type="AlphaFoldDB" id="A0A9P1GNL8"/>
<evidence type="ECO:0000313" key="4">
    <source>
        <dbReference type="Proteomes" id="UP001152797"/>
    </source>
</evidence>
<reference evidence="2" key="1">
    <citation type="submission" date="2022-10" db="EMBL/GenBank/DDBJ databases">
        <authorList>
            <person name="Chen Y."/>
            <person name="Dougan E. K."/>
            <person name="Chan C."/>
            <person name="Rhodes N."/>
            <person name="Thang M."/>
        </authorList>
    </citation>
    <scope>NUCLEOTIDE SEQUENCE</scope>
</reference>
<gene>
    <name evidence="2" type="ORF">C1SCF055_LOCUS42697</name>
</gene>
<comment type="caution">
    <text evidence="2">The sequence shown here is derived from an EMBL/GenBank/DDBJ whole genome shotgun (WGS) entry which is preliminary data.</text>
</comment>
<reference evidence="3 4" key="2">
    <citation type="submission" date="2024-05" db="EMBL/GenBank/DDBJ databases">
        <authorList>
            <person name="Chen Y."/>
            <person name="Shah S."/>
            <person name="Dougan E. K."/>
            <person name="Thang M."/>
            <person name="Chan C."/>
        </authorList>
    </citation>
    <scope>NUCLEOTIDE SEQUENCE [LARGE SCALE GENOMIC DNA]</scope>
</reference>
<feature type="compositionally biased region" description="Polar residues" evidence="1">
    <location>
        <begin position="14"/>
        <end position="27"/>
    </location>
</feature>
<evidence type="ECO:0000256" key="1">
    <source>
        <dbReference type="SAM" id="MobiDB-lite"/>
    </source>
</evidence>
<dbReference type="Proteomes" id="UP001152797">
    <property type="component" value="Unassembled WGS sequence"/>
</dbReference>
<dbReference type="EMBL" id="CAMXCT030006675">
    <property type="protein sequence ID" value="CAL4805413.1"/>
    <property type="molecule type" value="Genomic_DNA"/>
</dbReference>
<feature type="compositionally biased region" description="Low complexity" evidence="1">
    <location>
        <begin position="205"/>
        <end position="215"/>
    </location>
</feature>
<organism evidence="2">
    <name type="scientific">Cladocopium goreaui</name>
    <dbReference type="NCBI Taxonomy" id="2562237"/>
    <lineage>
        <taxon>Eukaryota</taxon>
        <taxon>Sar</taxon>
        <taxon>Alveolata</taxon>
        <taxon>Dinophyceae</taxon>
        <taxon>Suessiales</taxon>
        <taxon>Symbiodiniaceae</taxon>
        <taxon>Cladocopium</taxon>
    </lineage>
</organism>
<accession>A0A9P1GNL8</accession>
<evidence type="ECO:0000313" key="2">
    <source>
        <dbReference type="EMBL" id="CAI4018101.1"/>
    </source>
</evidence>
<feature type="compositionally biased region" description="Low complexity" evidence="1">
    <location>
        <begin position="263"/>
        <end position="281"/>
    </location>
</feature>